<reference evidence="1" key="1">
    <citation type="journal article" date="2022" name="bioRxiv">
        <title>Genomics of Preaxostyla Flagellates Illuminates Evolutionary Transitions and the Path Towards Mitochondrial Loss.</title>
        <authorList>
            <person name="Novak L.V.F."/>
            <person name="Treitli S.C."/>
            <person name="Pyrih J."/>
            <person name="Halakuc P."/>
            <person name="Pipaliya S.V."/>
            <person name="Vacek V."/>
            <person name="Brzon O."/>
            <person name="Soukal P."/>
            <person name="Eme L."/>
            <person name="Dacks J.B."/>
            <person name="Karnkowska A."/>
            <person name="Elias M."/>
            <person name="Hampl V."/>
        </authorList>
    </citation>
    <scope>NUCLEOTIDE SEQUENCE</scope>
    <source>
        <strain evidence="1">RCP-MX</strain>
    </source>
</reference>
<evidence type="ECO:0000313" key="2">
    <source>
        <dbReference type="Proteomes" id="UP001141327"/>
    </source>
</evidence>
<gene>
    <name evidence="1" type="ORF">PAPYR_541</name>
</gene>
<name>A0ABQ8UTW2_9EUKA</name>
<keyword evidence="2" id="KW-1185">Reference proteome</keyword>
<sequence length="149" mass="16111">MIMGNGAAAATWARGEDSEVDAGTPVAIQPRSLTVDGLDAVSLLGLLSRHGARLRDFSLWGFRAVRNEAWTQLMQALSGLPRLTSLMLNISGANSSTLSLACPQLRNILLRELPDEAKVVLACPLLEQLRGIKDRSRQLMLVLPAPNLQ</sequence>
<evidence type="ECO:0000313" key="1">
    <source>
        <dbReference type="EMBL" id="KAJ4462565.1"/>
    </source>
</evidence>
<comment type="caution">
    <text evidence="1">The sequence shown here is derived from an EMBL/GenBank/DDBJ whole genome shotgun (WGS) entry which is preliminary data.</text>
</comment>
<dbReference type="Proteomes" id="UP001141327">
    <property type="component" value="Unassembled WGS sequence"/>
</dbReference>
<protein>
    <submittedName>
        <fullName evidence="1">Uncharacterized protein</fullName>
    </submittedName>
</protein>
<accession>A0ABQ8UTW2</accession>
<organism evidence="1 2">
    <name type="scientific">Paratrimastix pyriformis</name>
    <dbReference type="NCBI Taxonomy" id="342808"/>
    <lineage>
        <taxon>Eukaryota</taxon>
        <taxon>Metamonada</taxon>
        <taxon>Preaxostyla</taxon>
        <taxon>Paratrimastigidae</taxon>
        <taxon>Paratrimastix</taxon>
    </lineage>
</organism>
<dbReference type="EMBL" id="JAPMOS010000002">
    <property type="protein sequence ID" value="KAJ4462565.1"/>
    <property type="molecule type" value="Genomic_DNA"/>
</dbReference>
<proteinExistence type="predicted"/>